<evidence type="ECO:0000313" key="1">
    <source>
        <dbReference type="EMBL" id="GFS78950.1"/>
    </source>
</evidence>
<gene>
    <name evidence="1" type="ORF">NPIL_494771</name>
</gene>
<sequence length="73" mass="8427">MTAPVQQIRDRQALEQFLLEEPHLAGIQQVLWEPEARDEMVLKLPMQAKQHPVMTAPALHRIRNRQAPEQPGL</sequence>
<comment type="caution">
    <text evidence="1">The sequence shown here is derived from an EMBL/GenBank/DDBJ whole genome shotgun (WGS) entry which is preliminary data.</text>
</comment>
<name>A0A8X6T4H4_NEPPI</name>
<dbReference type="AlphaFoldDB" id="A0A8X6T4H4"/>
<proteinExistence type="predicted"/>
<evidence type="ECO:0000313" key="2">
    <source>
        <dbReference type="Proteomes" id="UP000887013"/>
    </source>
</evidence>
<protein>
    <submittedName>
        <fullName evidence="1">Uncharacterized protein</fullName>
    </submittedName>
</protein>
<reference evidence="1" key="1">
    <citation type="submission" date="2020-08" db="EMBL/GenBank/DDBJ databases">
        <title>Multicomponent nature underlies the extraordinary mechanical properties of spider dragline silk.</title>
        <authorList>
            <person name="Kono N."/>
            <person name="Nakamura H."/>
            <person name="Mori M."/>
            <person name="Yoshida Y."/>
            <person name="Ohtoshi R."/>
            <person name="Malay A.D."/>
            <person name="Moran D.A.P."/>
            <person name="Tomita M."/>
            <person name="Numata K."/>
            <person name="Arakawa K."/>
        </authorList>
    </citation>
    <scope>NUCLEOTIDE SEQUENCE</scope>
</reference>
<dbReference type="EMBL" id="BMAW01002494">
    <property type="protein sequence ID" value="GFS78950.1"/>
    <property type="molecule type" value="Genomic_DNA"/>
</dbReference>
<keyword evidence="2" id="KW-1185">Reference proteome</keyword>
<dbReference type="Proteomes" id="UP000887013">
    <property type="component" value="Unassembled WGS sequence"/>
</dbReference>
<organism evidence="1 2">
    <name type="scientific">Nephila pilipes</name>
    <name type="common">Giant wood spider</name>
    <name type="synonym">Nephila maculata</name>
    <dbReference type="NCBI Taxonomy" id="299642"/>
    <lineage>
        <taxon>Eukaryota</taxon>
        <taxon>Metazoa</taxon>
        <taxon>Ecdysozoa</taxon>
        <taxon>Arthropoda</taxon>
        <taxon>Chelicerata</taxon>
        <taxon>Arachnida</taxon>
        <taxon>Araneae</taxon>
        <taxon>Araneomorphae</taxon>
        <taxon>Entelegynae</taxon>
        <taxon>Araneoidea</taxon>
        <taxon>Nephilidae</taxon>
        <taxon>Nephila</taxon>
    </lineage>
</organism>
<accession>A0A8X6T4H4</accession>